<dbReference type="Gene3D" id="3.90.930.1">
    <property type="match status" value="1"/>
</dbReference>
<dbReference type="EMBL" id="BBLT01000004">
    <property type="protein sequence ID" value="GAL85017.1"/>
    <property type="molecule type" value="Genomic_DNA"/>
</dbReference>
<dbReference type="Proteomes" id="UP000030185">
    <property type="component" value="Unassembled WGS sequence"/>
</dbReference>
<evidence type="ECO:0000313" key="1">
    <source>
        <dbReference type="EMBL" id="GAL85017.1"/>
    </source>
</evidence>
<dbReference type="eggNOG" id="COG2849">
    <property type="taxonomic scope" value="Bacteria"/>
</dbReference>
<protein>
    <submittedName>
        <fullName evidence="1">Uncharacterized protein</fullName>
    </submittedName>
</protein>
<dbReference type="InterPro" id="IPR011652">
    <property type="entry name" value="MORN_2"/>
</dbReference>
<dbReference type="PANTHER" id="PTHR33706">
    <property type="entry name" value="MORN VARIANT REPEAT PROTEIN"/>
    <property type="match status" value="1"/>
</dbReference>
<proteinExistence type="predicted"/>
<gene>
    <name evidence="1" type="ORF">MYP_2245</name>
</gene>
<dbReference type="Gene3D" id="2.20.110.10">
    <property type="entry name" value="Histone H3 K4-specific methyltransferase SET7/9 N-terminal domain"/>
    <property type="match status" value="4"/>
</dbReference>
<organism evidence="1 2">
    <name type="scientific">Sporocytophaga myxococcoides</name>
    <dbReference type="NCBI Taxonomy" id="153721"/>
    <lineage>
        <taxon>Bacteria</taxon>
        <taxon>Pseudomonadati</taxon>
        <taxon>Bacteroidota</taxon>
        <taxon>Cytophagia</taxon>
        <taxon>Cytophagales</taxon>
        <taxon>Cytophagaceae</taxon>
        <taxon>Sporocytophaga</taxon>
    </lineage>
</organism>
<dbReference type="PANTHER" id="PTHR33706:SF1">
    <property type="entry name" value="TPR REPEAT PROTEIN"/>
    <property type="match status" value="1"/>
</dbReference>
<dbReference type="SUPFAM" id="SSF82185">
    <property type="entry name" value="Histone H3 K4-specific methyltransferase SET7/9 N-terminal domain"/>
    <property type="match status" value="3"/>
</dbReference>
<sequence>MKEDYFVKSSNTTVLDSLYVSYYQNGRVKSRGHYTQGKANGTWEYFYENGNPKMKGELKDNINQGYWTYYYENGGINMEGEVIKDQREGQWKFYYENGNIKSEGLYRKNLKNGPWKYYYEDSKSKGTAYFQDDKGKFMEFYPDGTIKSKGEIANGKSNGLWKYYFEDGSLKSEGYEKNGQKEGMWKFYHKNGTVSSEGIFEKGIPEGNWKYFYENGALSSVGDQKEGKKDGYWKLYYNNGNFKGEGNFVRGEGPYKEYYENGKLKIEGQVKNDKSEGPWKYYYENGKLEGSCYFNQGEGNYTGYYESGNKKMEGRIVDGNKVGIWTLYNENGHLAGYYRTYYENDLPVFREIKDSLDKIKGDTVSPSNKPRLKIPRKRSRYFTPKVNEYQGFIIAFGPLGVAKKLIIGSQSSAIPFSVEYYFQERLGYELGYVLIRDPFFKSSHEYNVLYKRGNAFYLRQKFYQRDNDNGMLYFGHEIRYSKIDNTVNKTGIPGTNHSKGVTLSQSIMEYSILVGDRLSKDARKKGWTVDVFAGIGIGYRLISRNWNPSVDNYEKDFLSVKGRGVTIPFRFGVNIGYSLKK</sequence>
<accession>A0A098LEZ5</accession>
<keyword evidence="2" id="KW-1185">Reference proteome</keyword>
<evidence type="ECO:0000313" key="2">
    <source>
        <dbReference type="Proteomes" id="UP000030185"/>
    </source>
</evidence>
<dbReference type="STRING" id="153721.MYP_2245"/>
<reference evidence="1 2" key="1">
    <citation type="submission" date="2014-09" db="EMBL/GenBank/DDBJ databases">
        <title>Sporocytophaga myxococcoides PG-01 genome sequencing.</title>
        <authorList>
            <person name="Liu L."/>
            <person name="Gao P.J."/>
            <person name="Chen G.J."/>
            <person name="Wang L.S."/>
        </authorList>
    </citation>
    <scope>NUCLEOTIDE SEQUENCE [LARGE SCALE GENOMIC DNA]</scope>
    <source>
        <strain evidence="1 2">PG-01</strain>
    </source>
</reference>
<comment type="caution">
    <text evidence="1">The sequence shown here is derived from an EMBL/GenBank/DDBJ whole genome shotgun (WGS) entry which is preliminary data.</text>
</comment>
<name>A0A098LEZ5_9BACT</name>
<dbReference type="AlphaFoldDB" id="A0A098LEZ5"/>
<dbReference type="Pfam" id="PF07661">
    <property type="entry name" value="MORN_2"/>
    <property type="match status" value="8"/>
</dbReference>